<dbReference type="PANTHER" id="PTHR21066">
    <property type="entry name" value="ODORANT-BINDING PROTEIN 59A-RELATED"/>
    <property type="match status" value="1"/>
</dbReference>
<dbReference type="EMBL" id="MF417524">
    <property type="protein sequence ID" value="AWC68011.1"/>
    <property type="molecule type" value="mRNA"/>
</dbReference>
<keyword evidence="3" id="KW-0964">Secreted</keyword>
<comment type="subcellular location">
    <subcellularLocation>
        <location evidence="1">Secreted</location>
    </subcellularLocation>
</comment>
<evidence type="ECO:0000313" key="5">
    <source>
        <dbReference type="EMBL" id="AWC68011.1"/>
    </source>
</evidence>
<dbReference type="GO" id="GO:0005549">
    <property type="term" value="F:odorant binding"/>
    <property type="evidence" value="ECO:0007669"/>
    <property type="project" value="InterPro"/>
</dbReference>
<protein>
    <submittedName>
        <fullName evidence="5">Odorant-binding protein 22</fullName>
    </submittedName>
</protein>
<gene>
    <name evidence="5" type="primary">OBP22</name>
</gene>
<comment type="similarity">
    <text evidence="2">Belongs to the PBP/GOBP family.</text>
</comment>
<dbReference type="AlphaFoldDB" id="A0A343WGY7"/>
<evidence type="ECO:0000256" key="3">
    <source>
        <dbReference type="ARBA" id="ARBA00022525"/>
    </source>
</evidence>
<evidence type="ECO:0000256" key="1">
    <source>
        <dbReference type="ARBA" id="ARBA00004613"/>
    </source>
</evidence>
<accession>A0A343WGY7</accession>
<dbReference type="SUPFAM" id="SSF47565">
    <property type="entry name" value="Insect pheromone/odorant-binding proteins"/>
    <property type="match status" value="1"/>
</dbReference>
<organism evidence="5">
    <name type="scientific">Matsumurasca onukii</name>
    <name type="common">Tea green leafhopper</name>
    <name type="synonym">Empoasca onukii</name>
    <dbReference type="NCBI Taxonomy" id="2912585"/>
    <lineage>
        <taxon>Eukaryota</taxon>
        <taxon>Metazoa</taxon>
        <taxon>Ecdysozoa</taxon>
        <taxon>Arthropoda</taxon>
        <taxon>Hexapoda</taxon>
        <taxon>Insecta</taxon>
        <taxon>Pterygota</taxon>
        <taxon>Neoptera</taxon>
        <taxon>Paraneoptera</taxon>
        <taxon>Hemiptera</taxon>
        <taxon>Auchenorrhyncha</taxon>
        <taxon>Membracoidea</taxon>
        <taxon>Cicadellidae</taxon>
        <taxon>Typhlocybinae</taxon>
        <taxon>Empoascini</taxon>
        <taxon>Matsumurasca</taxon>
    </lineage>
</organism>
<reference evidence="5" key="1">
    <citation type="submission" date="2017-07" db="EMBL/GenBank/DDBJ databases">
        <authorList>
            <person name="Sun Z.S."/>
            <person name="Albrecht U."/>
            <person name="Echele G."/>
            <person name="Lee C.C."/>
        </authorList>
    </citation>
    <scope>NUCLEOTIDE SEQUENCE</scope>
</reference>
<dbReference type="Gene3D" id="1.10.238.270">
    <property type="match status" value="1"/>
</dbReference>
<proteinExistence type="evidence at transcript level"/>
<feature type="chain" id="PRO_5016624906" evidence="4">
    <location>
        <begin position="20"/>
        <end position="195"/>
    </location>
</feature>
<sequence length="195" mass="21296">MQWPVVTVLVSLSLSCALADDECRPKPGEKHVSVKDCCKLDLSPSSMQATAHKCFEKFPHPKPTGPPSGPPSAEMRNSHACMAECFFAEEKLLTADKQVDKDAVLKYFSSWNPEWTPLVKSAVDECFGSYMADVDPTLECKSGAEQLKKCLMRQLFLNCPSAAYTASAECDGFKAKVEKCPNMPLFMGPPGGPPK</sequence>
<evidence type="ECO:0000256" key="2">
    <source>
        <dbReference type="ARBA" id="ARBA00008098"/>
    </source>
</evidence>
<dbReference type="InterPro" id="IPR052295">
    <property type="entry name" value="Odorant-binding_protein"/>
</dbReference>
<evidence type="ECO:0000256" key="4">
    <source>
        <dbReference type="SAM" id="SignalP"/>
    </source>
</evidence>
<feature type="signal peptide" evidence="4">
    <location>
        <begin position="1"/>
        <end position="19"/>
    </location>
</feature>
<dbReference type="GO" id="GO:0005576">
    <property type="term" value="C:extracellular region"/>
    <property type="evidence" value="ECO:0007669"/>
    <property type="project" value="UniProtKB-SubCell"/>
</dbReference>
<dbReference type="InterPro" id="IPR036728">
    <property type="entry name" value="PBP_GOBP_sf"/>
</dbReference>
<dbReference type="PANTHER" id="PTHR21066:SF9">
    <property type="entry name" value="ODORANT-BINDING PROTEIN 59A"/>
    <property type="match status" value="1"/>
</dbReference>
<keyword evidence="4" id="KW-0732">Signal</keyword>
<name>A0A343WGY7_MATON</name>